<evidence type="ECO:0000313" key="4">
    <source>
        <dbReference type="Proteomes" id="UP000275267"/>
    </source>
</evidence>
<sequence>MLKKLSIKGSSSEEEEEEASTSSSNDEKEEMNPKLLKQAKITNKSLKKINMMGYMVFLKDGPHHQLMKIEKVKYKKEKKPKHEAFATFGEWVSGGEESSTSSSDDESSKKFTTRFNIGASSSTMCFMAKVPIFKVDASTSCIDLIDKSCSNPCNEKCFENVIVESCDDLIAKENDELKQEVERLMKDLARLKGKNIAQPSQDNREDMVKKLEKGATPNRKNKNKSTTYVIKKKNNGKGPWRGWGTLRSSGAGRTAEAGWLQHRVAAERAMAADERDEDEGRLFHRQAGSTFNGVCRSMNHSILVPQPNVKMEPLHSSNQTQIQRHSILDFRDGFTLFYFTLQPNATLDA</sequence>
<dbReference type="EMBL" id="PQIB02000006">
    <property type="protein sequence ID" value="RLN12513.1"/>
    <property type="molecule type" value="Genomic_DNA"/>
</dbReference>
<protein>
    <submittedName>
        <fullName evidence="3">Uncharacterized protein</fullName>
    </submittedName>
</protein>
<dbReference type="Proteomes" id="UP000275267">
    <property type="component" value="Unassembled WGS sequence"/>
</dbReference>
<organism evidence="3 4">
    <name type="scientific">Panicum miliaceum</name>
    <name type="common">Proso millet</name>
    <name type="synonym">Broomcorn millet</name>
    <dbReference type="NCBI Taxonomy" id="4540"/>
    <lineage>
        <taxon>Eukaryota</taxon>
        <taxon>Viridiplantae</taxon>
        <taxon>Streptophyta</taxon>
        <taxon>Embryophyta</taxon>
        <taxon>Tracheophyta</taxon>
        <taxon>Spermatophyta</taxon>
        <taxon>Magnoliopsida</taxon>
        <taxon>Liliopsida</taxon>
        <taxon>Poales</taxon>
        <taxon>Poaceae</taxon>
        <taxon>PACMAD clade</taxon>
        <taxon>Panicoideae</taxon>
        <taxon>Panicodae</taxon>
        <taxon>Paniceae</taxon>
        <taxon>Panicinae</taxon>
        <taxon>Panicum</taxon>
        <taxon>Panicum sect. Panicum</taxon>
    </lineage>
</organism>
<feature type="region of interest" description="Disordered" evidence="2">
    <location>
        <begin position="1"/>
        <end position="39"/>
    </location>
</feature>
<reference evidence="4" key="1">
    <citation type="journal article" date="2019" name="Nat. Commun.">
        <title>The genome of broomcorn millet.</title>
        <authorList>
            <person name="Zou C."/>
            <person name="Miki D."/>
            <person name="Li D."/>
            <person name="Tang Q."/>
            <person name="Xiao L."/>
            <person name="Rajput S."/>
            <person name="Deng P."/>
            <person name="Jia W."/>
            <person name="Huang R."/>
            <person name="Zhang M."/>
            <person name="Sun Y."/>
            <person name="Hu J."/>
            <person name="Fu X."/>
            <person name="Schnable P.S."/>
            <person name="Li F."/>
            <person name="Zhang H."/>
            <person name="Feng B."/>
            <person name="Zhu X."/>
            <person name="Liu R."/>
            <person name="Schnable J.C."/>
            <person name="Zhu J.-K."/>
            <person name="Zhang H."/>
        </authorList>
    </citation>
    <scope>NUCLEOTIDE SEQUENCE [LARGE SCALE GENOMIC DNA]</scope>
</reference>
<dbReference type="AlphaFoldDB" id="A0A3L6RZV6"/>
<evidence type="ECO:0000256" key="1">
    <source>
        <dbReference type="SAM" id="Coils"/>
    </source>
</evidence>
<keyword evidence="1" id="KW-0175">Coiled coil</keyword>
<gene>
    <name evidence="3" type="ORF">C2845_PM09G01270</name>
</gene>
<feature type="coiled-coil region" evidence="1">
    <location>
        <begin position="167"/>
        <end position="194"/>
    </location>
</feature>
<accession>A0A3L6RZV6</accession>
<name>A0A3L6RZV6_PANMI</name>
<comment type="caution">
    <text evidence="3">The sequence shown here is derived from an EMBL/GenBank/DDBJ whole genome shotgun (WGS) entry which is preliminary data.</text>
</comment>
<evidence type="ECO:0000313" key="3">
    <source>
        <dbReference type="EMBL" id="RLN12513.1"/>
    </source>
</evidence>
<evidence type="ECO:0000256" key="2">
    <source>
        <dbReference type="SAM" id="MobiDB-lite"/>
    </source>
</evidence>
<keyword evidence="4" id="KW-1185">Reference proteome</keyword>
<proteinExistence type="predicted"/>